<organism evidence="1">
    <name type="scientific">uncultured Sporomusa sp</name>
    <dbReference type="NCBI Taxonomy" id="307249"/>
    <lineage>
        <taxon>Bacteria</taxon>
        <taxon>Bacillati</taxon>
        <taxon>Bacillota</taxon>
        <taxon>Negativicutes</taxon>
        <taxon>Selenomonadales</taxon>
        <taxon>Sporomusaceae</taxon>
        <taxon>Sporomusa</taxon>
        <taxon>environmental samples</taxon>
    </lineage>
</organism>
<name>A0A212LML5_9FIRM</name>
<evidence type="ECO:0000313" key="1">
    <source>
        <dbReference type="EMBL" id="SCM78774.1"/>
    </source>
</evidence>
<dbReference type="RefSeq" id="WP_075757538.1">
    <property type="nucleotide sequence ID" value="NZ_LT608335.1"/>
</dbReference>
<proteinExistence type="predicted"/>
<reference evidence="1" key="1">
    <citation type="submission" date="2016-08" db="EMBL/GenBank/DDBJ databases">
        <authorList>
            <person name="Seilhamer J.J."/>
        </authorList>
    </citation>
    <scope>NUCLEOTIDE SEQUENCE</scope>
    <source>
        <strain evidence="1">86</strain>
    </source>
</reference>
<dbReference type="EMBL" id="FMJE01000002">
    <property type="protein sequence ID" value="SCM78774.1"/>
    <property type="molecule type" value="Genomic_DNA"/>
</dbReference>
<sequence>MTAISLGSASFWYSEDMEEQVVVLNGEFLLLNSNTRRVEKLGGTMDEAREALKTLGKFEEFPAFS</sequence>
<dbReference type="AlphaFoldDB" id="A0A212LML5"/>
<protein>
    <submittedName>
        <fullName evidence="1">Uncharacterized protein</fullName>
    </submittedName>
</protein>
<accession>A0A212LML5</accession>
<gene>
    <name evidence="1" type="ORF">KL86SPO_20233</name>
</gene>